<dbReference type="HAMAP" id="MF_00228">
    <property type="entry name" value="Thz_kinase"/>
    <property type="match status" value="1"/>
</dbReference>
<evidence type="ECO:0000259" key="18">
    <source>
        <dbReference type="Pfam" id="PF02581"/>
    </source>
</evidence>
<dbReference type="HAMAP" id="MF_00097">
    <property type="entry name" value="TMP_synthase"/>
    <property type="match status" value="1"/>
</dbReference>
<dbReference type="SUPFAM" id="SSF53613">
    <property type="entry name" value="Ribokinase-like"/>
    <property type="match status" value="1"/>
</dbReference>
<dbReference type="InterPro" id="IPR034291">
    <property type="entry name" value="TMP_synthase"/>
</dbReference>
<keyword evidence="7" id="KW-0479">Metal-binding</keyword>
<dbReference type="InterPro" id="IPR036206">
    <property type="entry name" value="ThiamineP_synth_sf"/>
</dbReference>
<accession>A0A9P7RX47</accession>
<proteinExistence type="inferred from homology"/>
<protein>
    <recommendedName>
        <fullName evidence="18">Thiamine phosphate synthase/TenI domain-containing protein</fullName>
    </recommendedName>
</protein>
<keyword evidence="20" id="KW-1185">Reference proteome</keyword>
<keyword evidence="8" id="KW-0547">Nucleotide-binding</keyword>
<dbReference type="GO" id="GO:0005737">
    <property type="term" value="C:cytoplasm"/>
    <property type="evidence" value="ECO:0007669"/>
    <property type="project" value="TreeGrafter"/>
</dbReference>
<dbReference type="InterPro" id="IPR022998">
    <property type="entry name" value="ThiamineP_synth_TenI"/>
</dbReference>
<evidence type="ECO:0000256" key="1">
    <source>
        <dbReference type="ARBA" id="ARBA00001771"/>
    </source>
</evidence>
<comment type="similarity">
    <text evidence="17">In the N-terminal section; belongs to the thiamine-phosphate synthase family.</text>
</comment>
<evidence type="ECO:0000256" key="7">
    <source>
        <dbReference type="ARBA" id="ARBA00022723"/>
    </source>
</evidence>
<comment type="catalytic activity">
    <reaction evidence="1">
        <text>5-(2-hydroxyethyl)-4-methylthiazole + ATP = 4-methyl-5-(2-phosphooxyethyl)-thiazole + ADP + H(+)</text>
        <dbReference type="Rhea" id="RHEA:24212"/>
        <dbReference type="ChEBI" id="CHEBI:15378"/>
        <dbReference type="ChEBI" id="CHEBI:17957"/>
        <dbReference type="ChEBI" id="CHEBI:30616"/>
        <dbReference type="ChEBI" id="CHEBI:58296"/>
        <dbReference type="ChEBI" id="CHEBI:456216"/>
        <dbReference type="EC" id="2.7.1.50"/>
    </reaction>
</comment>
<dbReference type="CDD" id="cd00564">
    <property type="entry name" value="TMP_TenI"/>
    <property type="match status" value="1"/>
</dbReference>
<dbReference type="InterPro" id="IPR029056">
    <property type="entry name" value="Ribokinase-like"/>
</dbReference>
<comment type="catalytic activity">
    <reaction evidence="13">
        <text>4-methyl-5-(2-phosphooxyethyl)-thiazole + 4-amino-2-methyl-5-(diphosphooxymethyl)pyrimidine + H(+) = thiamine phosphate + diphosphate</text>
        <dbReference type="Rhea" id="RHEA:22328"/>
        <dbReference type="ChEBI" id="CHEBI:15378"/>
        <dbReference type="ChEBI" id="CHEBI:33019"/>
        <dbReference type="ChEBI" id="CHEBI:37575"/>
        <dbReference type="ChEBI" id="CHEBI:57841"/>
        <dbReference type="ChEBI" id="CHEBI:58296"/>
        <dbReference type="EC" id="2.5.1.3"/>
    </reaction>
</comment>
<evidence type="ECO:0000256" key="14">
    <source>
        <dbReference type="ARBA" id="ARBA00047851"/>
    </source>
</evidence>
<comment type="similarity">
    <text evidence="16">In the C-terminal section; belongs to the Thz kinase family.</text>
</comment>
<comment type="caution">
    <text evidence="19">The sequence shown here is derived from an EMBL/GenBank/DDBJ whole genome shotgun (WGS) entry which is preliminary data.</text>
</comment>
<evidence type="ECO:0000256" key="4">
    <source>
        <dbReference type="ARBA" id="ARBA00004868"/>
    </source>
</evidence>
<evidence type="ECO:0000256" key="5">
    <source>
        <dbReference type="ARBA" id="ARBA00005165"/>
    </source>
</evidence>
<feature type="domain" description="Thiamine phosphate synthase/TenI" evidence="18">
    <location>
        <begin position="7"/>
        <end position="199"/>
    </location>
</feature>
<organism evidence="19 20">
    <name type="scientific">Marasmius oreades</name>
    <name type="common">fairy-ring Marasmius</name>
    <dbReference type="NCBI Taxonomy" id="181124"/>
    <lineage>
        <taxon>Eukaryota</taxon>
        <taxon>Fungi</taxon>
        <taxon>Dikarya</taxon>
        <taxon>Basidiomycota</taxon>
        <taxon>Agaricomycotina</taxon>
        <taxon>Agaricomycetes</taxon>
        <taxon>Agaricomycetidae</taxon>
        <taxon>Agaricales</taxon>
        <taxon>Marasmiineae</taxon>
        <taxon>Marasmiaceae</taxon>
        <taxon>Marasmius</taxon>
    </lineage>
</organism>
<dbReference type="Gene3D" id="3.20.20.70">
    <property type="entry name" value="Aldolase class I"/>
    <property type="match status" value="1"/>
</dbReference>
<dbReference type="AlphaFoldDB" id="A0A9P7RX47"/>
<dbReference type="GO" id="GO:0004417">
    <property type="term" value="F:hydroxyethylthiazole kinase activity"/>
    <property type="evidence" value="ECO:0007669"/>
    <property type="project" value="UniProtKB-EC"/>
</dbReference>
<reference evidence="19" key="1">
    <citation type="journal article" date="2021" name="Genome Biol. Evol.">
        <title>The assembled and annotated genome of the fairy-ring fungus Marasmius oreades.</title>
        <authorList>
            <person name="Hiltunen M."/>
            <person name="Ament-Velasquez S.L."/>
            <person name="Johannesson H."/>
        </authorList>
    </citation>
    <scope>NUCLEOTIDE SEQUENCE</scope>
    <source>
        <strain evidence="19">03SP1</strain>
    </source>
</reference>
<dbReference type="GO" id="GO:0004789">
    <property type="term" value="F:thiamine-phosphate diphosphorylase activity"/>
    <property type="evidence" value="ECO:0007669"/>
    <property type="project" value="UniProtKB-EC"/>
</dbReference>
<sequence length="525" mass="55786">MDIDFSLYLVTGRELLPPGKDFYETLEQALQGGVTVVQIREKSLDTAEFLEICQRSKSICDRYNVPLLVNDRVDIALAVGANGVHVGQTDMPIAIARKLLPPNTVIGTSCNNVEEVKKALSDGADYIGIGAVWATKTKTLDKPVIGVRNVGAMLEVLDGTSVQAVAIGGIKSKNLLRTLYGSVSRTNHSLDGVAVVSEIMTSDNPKEAAAYLRNILREFQSGSSIQLGLCTQPNTHTSESITREIVGLMVLMKKISPLIHQITNNVVIAQSANTTISIGASPIMATSAQEMSDLSHICDALLVNIGTLTQDAYLGMLEAGVCMNAKRKPIVFDPVGVGATAFRKSAVDDLLNTWQASVIKGNAGELAALSGITEVESKGVDSVGTGFKDPVTFIRNLAKRERCIIALTGKTDYVSDGKSVAILKNGHQYLGEITGSGCITGSCIAAYCALASRLSESKPLKEDKLVRGDVFVGTISGILLLNVAAEIAAARDDVRGPGTFFPALLDELANLTPQVVSERVRVELA</sequence>
<dbReference type="FunFam" id="3.20.20.70:FF:000104">
    <property type="entry name" value="Thiamine biosynthetic bifunctional enzyme"/>
    <property type="match status" value="1"/>
</dbReference>
<evidence type="ECO:0000256" key="6">
    <source>
        <dbReference type="ARBA" id="ARBA00022679"/>
    </source>
</evidence>
<name>A0A9P7RX47_9AGAR</name>
<keyword evidence="9" id="KW-0418">Kinase</keyword>
<dbReference type="KEGG" id="more:E1B28_010130"/>
<dbReference type="GO" id="GO:0005524">
    <property type="term" value="F:ATP binding"/>
    <property type="evidence" value="ECO:0007669"/>
    <property type="project" value="UniProtKB-KW"/>
</dbReference>
<dbReference type="GO" id="GO:0009228">
    <property type="term" value="P:thiamine biosynthetic process"/>
    <property type="evidence" value="ECO:0007669"/>
    <property type="project" value="UniProtKB-KW"/>
</dbReference>
<evidence type="ECO:0000256" key="2">
    <source>
        <dbReference type="ARBA" id="ARBA00001946"/>
    </source>
</evidence>
<evidence type="ECO:0000313" key="19">
    <source>
        <dbReference type="EMBL" id="KAG7091073.1"/>
    </source>
</evidence>
<gene>
    <name evidence="19" type="ORF">E1B28_010130</name>
</gene>
<dbReference type="NCBIfam" id="NF006830">
    <property type="entry name" value="PRK09355.1"/>
    <property type="match status" value="1"/>
</dbReference>
<dbReference type="PRINTS" id="PR01099">
    <property type="entry name" value="HYETHTZKNASE"/>
</dbReference>
<evidence type="ECO:0000256" key="10">
    <source>
        <dbReference type="ARBA" id="ARBA00022840"/>
    </source>
</evidence>
<dbReference type="NCBIfam" id="TIGR00693">
    <property type="entry name" value="thiE"/>
    <property type="match status" value="1"/>
</dbReference>
<dbReference type="CDD" id="cd01170">
    <property type="entry name" value="THZ_kinase"/>
    <property type="match status" value="1"/>
</dbReference>
<comment type="cofactor">
    <cofactor evidence="2">
        <name>Mg(2+)</name>
        <dbReference type="ChEBI" id="CHEBI:18420"/>
    </cofactor>
</comment>
<comment type="catalytic activity">
    <reaction evidence="14">
        <text>2-(2-carboxy-4-methylthiazol-5-yl)ethyl phosphate + 4-amino-2-methyl-5-(diphosphooxymethyl)pyrimidine + 2 H(+) = thiamine phosphate + CO2 + diphosphate</text>
        <dbReference type="Rhea" id="RHEA:47848"/>
        <dbReference type="ChEBI" id="CHEBI:15378"/>
        <dbReference type="ChEBI" id="CHEBI:16526"/>
        <dbReference type="ChEBI" id="CHEBI:33019"/>
        <dbReference type="ChEBI" id="CHEBI:37575"/>
        <dbReference type="ChEBI" id="CHEBI:57841"/>
        <dbReference type="ChEBI" id="CHEBI:62890"/>
        <dbReference type="EC" id="2.5.1.3"/>
    </reaction>
</comment>
<keyword evidence="6" id="KW-0808">Transferase</keyword>
<comment type="catalytic activity">
    <reaction evidence="15">
        <text>2-[(2R,5Z)-2-carboxy-4-methylthiazol-5(2H)-ylidene]ethyl phosphate + 4-amino-2-methyl-5-(diphosphooxymethyl)pyrimidine + 2 H(+) = thiamine phosphate + CO2 + diphosphate</text>
        <dbReference type="Rhea" id="RHEA:47844"/>
        <dbReference type="ChEBI" id="CHEBI:15378"/>
        <dbReference type="ChEBI" id="CHEBI:16526"/>
        <dbReference type="ChEBI" id="CHEBI:33019"/>
        <dbReference type="ChEBI" id="CHEBI:37575"/>
        <dbReference type="ChEBI" id="CHEBI:57841"/>
        <dbReference type="ChEBI" id="CHEBI:62899"/>
        <dbReference type="EC" id="2.5.1.3"/>
    </reaction>
</comment>
<evidence type="ECO:0000313" key="20">
    <source>
        <dbReference type="Proteomes" id="UP001049176"/>
    </source>
</evidence>
<dbReference type="Proteomes" id="UP001049176">
    <property type="component" value="Chromosome 6"/>
</dbReference>
<dbReference type="Pfam" id="PF02110">
    <property type="entry name" value="HK"/>
    <property type="match status" value="1"/>
</dbReference>
<dbReference type="GO" id="GO:0000287">
    <property type="term" value="F:magnesium ion binding"/>
    <property type="evidence" value="ECO:0007669"/>
    <property type="project" value="InterPro"/>
</dbReference>
<evidence type="ECO:0000256" key="17">
    <source>
        <dbReference type="ARBA" id="ARBA00061283"/>
    </source>
</evidence>
<dbReference type="Pfam" id="PF02581">
    <property type="entry name" value="TMP-TENI"/>
    <property type="match status" value="1"/>
</dbReference>
<dbReference type="OrthoDB" id="4994at2759"/>
<dbReference type="Gene3D" id="3.40.1190.20">
    <property type="match status" value="1"/>
</dbReference>
<dbReference type="RefSeq" id="XP_043007543.1">
    <property type="nucleotide sequence ID" value="XM_043155082.1"/>
</dbReference>
<dbReference type="InterPro" id="IPR013785">
    <property type="entry name" value="Aldolase_TIM"/>
</dbReference>
<evidence type="ECO:0000256" key="15">
    <source>
        <dbReference type="ARBA" id="ARBA00047883"/>
    </source>
</evidence>
<dbReference type="GeneID" id="66079206"/>
<keyword evidence="11" id="KW-0460">Magnesium</keyword>
<dbReference type="SUPFAM" id="SSF51391">
    <property type="entry name" value="Thiamin phosphate synthase"/>
    <property type="match status" value="1"/>
</dbReference>
<dbReference type="EMBL" id="CM032186">
    <property type="protein sequence ID" value="KAG7091073.1"/>
    <property type="molecule type" value="Genomic_DNA"/>
</dbReference>
<comment type="pathway">
    <text evidence="5">Cofactor biosynthesis; thiamine diphosphate biosynthesis; thiamine phosphate from 4-amino-2-methyl-5-diphosphomethylpyrimidine and 4-methyl-5-(2-phosphoethyl)-thiazole: step 1/1.</text>
</comment>
<dbReference type="PANTHER" id="PTHR20857:SF23">
    <property type="entry name" value="THIAMINE BIOSYNTHETIC BIFUNCTIONAL ENZYME"/>
    <property type="match status" value="1"/>
</dbReference>
<keyword evidence="10" id="KW-0067">ATP-binding</keyword>
<evidence type="ECO:0000256" key="12">
    <source>
        <dbReference type="ARBA" id="ARBA00022977"/>
    </source>
</evidence>
<evidence type="ECO:0000256" key="9">
    <source>
        <dbReference type="ARBA" id="ARBA00022777"/>
    </source>
</evidence>
<evidence type="ECO:0000256" key="13">
    <source>
        <dbReference type="ARBA" id="ARBA00047334"/>
    </source>
</evidence>
<dbReference type="InterPro" id="IPR000417">
    <property type="entry name" value="Hyethyz_kinase"/>
</dbReference>
<comment type="function">
    <text evidence="3">Condenses 4-methyl-5-(beta-hydroxyethyl)thiazole monophosphate (THZ-P) and 2-methyl-4-amino-5-hydroxymethyl pyrimidine pyrophosphate (HMP-PP) to form thiamine monophosphate (TMP).</text>
</comment>
<evidence type="ECO:0000256" key="8">
    <source>
        <dbReference type="ARBA" id="ARBA00022741"/>
    </source>
</evidence>
<evidence type="ECO:0000256" key="11">
    <source>
        <dbReference type="ARBA" id="ARBA00022842"/>
    </source>
</evidence>
<evidence type="ECO:0000256" key="16">
    <source>
        <dbReference type="ARBA" id="ARBA00061146"/>
    </source>
</evidence>
<keyword evidence="12" id="KW-0784">Thiamine biosynthesis</keyword>
<evidence type="ECO:0000256" key="3">
    <source>
        <dbReference type="ARBA" id="ARBA00003814"/>
    </source>
</evidence>
<comment type="pathway">
    <text evidence="4">Cofactor biosynthesis; thiamine diphosphate biosynthesis; 4-methyl-5-(2-phosphoethyl)-thiazole from 5-(2-hydroxyethyl)-4-methylthiazole: step 1/1.</text>
</comment>
<dbReference type="PANTHER" id="PTHR20857">
    <property type="entry name" value="THIAMINE-PHOSPHATE PYROPHOSPHORYLASE"/>
    <property type="match status" value="1"/>
</dbReference>